<evidence type="ECO:0000313" key="2">
    <source>
        <dbReference type="EMBL" id="RWA08421.1"/>
    </source>
</evidence>
<organism evidence="2 3">
    <name type="scientific">Xylaria grammica</name>
    <dbReference type="NCBI Taxonomy" id="363999"/>
    <lineage>
        <taxon>Eukaryota</taxon>
        <taxon>Fungi</taxon>
        <taxon>Dikarya</taxon>
        <taxon>Ascomycota</taxon>
        <taxon>Pezizomycotina</taxon>
        <taxon>Sordariomycetes</taxon>
        <taxon>Xylariomycetidae</taxon>
        <taxon>Xylariales</taxon>
        <taxon>Xylariaceae</taxon>
        <taxon>Xylaria</taxon>
    </lineage>
</organism>
<feature type="compositionally biased region" description="Acidic residues" evidence="1">
    <location>
        <begin position="192"/>
        <end position="205"/>
    </location>
</feature>
<dbReference type="EMBL" id="RYZI01000201">
    <property type="protein sequence ID" value="RWA08421.1"/>
    <property type="molecule type" value="Genomic_DNA"/>
</dbReference>
<protein>
    <submittedName>
        <fullName evidence="2">Uncharacterized protein</fullName>
    </submittedName>
</protein>
<dbReference type="AlphaFoldDB" id="A0A439D2F2"/>
<reference evidence="2 3" key="1">
    <citation type="submission" date="2018-12" db="EMBL/GenBank/DDBJ databases">
        <title>Draft genome sequence of Xylaria grammica IHI A82.</title>
        <authorList>
            <person name="Buettner E."/>
            <person name="Kellner H."/>
        </authorList>
    </citation>
    <scope>NUCLEOTIDE SEQUENCE [LARGE SCALE GENOMIC DNA]</scope>
    <source>
        <strain evidence="2 3">IHI A82</strain>
    </source>
</reference>
<accession>A0A439D2F2</accession>
<evidence type="ECO:0000256" key="1">
    <source>
        <dbReference type="SAM" id="MobiDB-lite"/>
    </source>
</evidence>
<dbReference type="STRING" id="363999.A0A439D2F2"/>
<feature type="region of interest" description="Disordered" evidence="1">
    <location>
        <begin position="185"/>
        <end position="205"/>
    </location>
</feature>
<proteinExistence type="predicted"/>
<comment type="caution">
    <text evidence="2">The sequence shown here is derived from an EMBL/GenBank/DDBJ whole genome shotgun (WGS) entry which is preliminary data.</text>
</comment>
<sequence length="205" mass="23665">MAFEQTRDLRSIAHDTKRVKDHNHKWERGNRPSPGVNTIWWNGEFLTGSESQQEKIRPERLRTGKHIPSPNVNKTSVGRHVGHEFPQRFWRPKAHTRAELQDPSNMSRSLHELLPSPTQRRQSVSDDYLYSFDKAESPGRPLSLDVFVKANTKATEKFVEKEYEILDYNGDAVKGRRALKDLHRGKMAPPAEEAELVEDEGFELV</sequence>
<name>A0A439D2F2_9PEZI</name>
<gene>
    <name evidence="2" type="ORF">EKO27_g6695</name>
</gene>
<dbReference type="Proteomes" id="UP000286045">
    <property type="component" value="Unassembled WGS sequence"/>
</dbReference>
<keyword evidence="3" id="KW-1185">Reference proteome</keyword>
<evidence type="ECO:0000313" key="3">
    <source>
        <dbReference type="Proteomes" id="UP000286045"/>
    </source>
</evidence>